<keyword evidence="4" id="KW-0804">Transcription</keyword>
<evidence type="ECO:0000259" key="8">
    <source>
        <dbReference type="PROSITE" id="PS51457"/>
    </source>
</evidence>
<evidence type="ECO:0000313" key="10">
    <source>
        <dbReference type="Proteomes" id="UP001219934"/>
    </source>
</evidence>
<reference evidence="9" key="1">
    <citation type="submission" date="2022-11" db="EMBL/GenBank/DDBJ databases">
        <title>Chromosome-level genome of Pogonophryne albipinna.</title>
        <authorList>
            <person name="Jo E."/>
        </authorList>
    </citation>
    <scope>NUCLEOTIDE SEQUENCE</scope>
    <source>
        <strain evidence="9">SGF0006</strain>
        <tissue evidence="9">Muscle</tissue>
    </source>
</reference>
<proteinExistence type="predicted"/>
<dbReference type="GO" id="GO:0003714">
    <property type="term" value="F:transcription corepressor activity"/>
    <property type="evidence" value="ECO:0007669"/>
    <property type="project" value="InterPro"/>
</dbReference>
<accession>A0AAD6FUL7</accession>
<evidence type="ECO:0000256" key="3">
    <source>
        <dbReference type="ARBA" id="ARBA00023015"/>
    </source>
</evidence>
<evidence type="ECO:0000256" key="5">
    <source>
        <dbReference type="ARBA" id="ARBA00023242"/>
    </source>
</evidence>
<dbReference type="Proteomes" id="UP001219934">
    <property type="component" value="Unassembled WGS sequence"/>
</dbReference>
<keyword evidence="10" id="KW-1185">Reference proteome</keyword>
<protein>
    <recommendedName>
        <fullName evidence="8">BEN domain-containing protein</fullName>
    </recommendedName>
</protein>
<dbReference type="AlphaFoldDB" id="A0AAD6FUL7"/>
<dbReference type="PANTHER" id="PTHR35346">
    <property type="entry name" value="BEN DOMAIN-CONTAINING PROTEIN 6"/>
    <property type="match status" value="1"/>
</dbReference>
<name>A0AAD6FUL7_9TELE</name>
<feature type="domain" description="BEN" evidence="8">
    <location>
        <begin position="142"/>
        <end position="237"/>
    </location>
</feature>
<keyword evidence="3" id="KW-0805">Transcription regulation</keyword>
<dbReference type="SMART" id="SM01025">
    <property type="entry name" value="BEN"/>
    <property type="match status" value="1"/>
</dbReference>
<dbReference type="EMBL" id="JAPTMU010000003">
    <property type="protein sequence ID" value="KAJ4946068.1"/>
    <property type="molecule type" value="Genomic_DNA"/>
</dbReference>
<keyword evidence="2" id="KW-0678">Repressor</keyword>
<dbReference type="InterPro" id="IPR037496">
    <property type="entry name" value="BEND6-like"/>
</dbReference>
<evidence type="ECO:0000256" key="1">
    <source>
        <dbReference type="ARBA" id="ARBA00004123"/>
    </source>
</evidence>
<keyword evidence="5" id="KW-0539">Nucleus</keyword>
<feature type="compositionally biased region" description="Basic and acidic residues" evidence="7">
    <location>
        <begin position="117"/>
        <end position="130"/>
    </location>
</feature>
<dbReference type="PROSITE" id="PS51457">
    <property type="entry name" value="BEN"/>
    <property type="match status" value="1"/>
</dbReference>
<comment type="subcellular location">
    <subcellularLocation>
        <location evidence="1">Nucleus</location>
    </subcellularLocation>
</comment>
<dbReference type="GO" id="GO:0005634">
    <property type="term" value="C:nucleus"/>
    <property type="evidence" value="ECO:0007669"/>
    <property type="project" value="UniProtKB-SubCell"/>
</dbReference>
<dbReference type="Gene3D" id="1.10.10.2590">
    <property type="entry name" value="BEN domain"/>
    <property type="match status" value="1"/>
</dbReference>
<evidence type="ECO:0000256" key="6">
    <source>
        <dbReference type="SAM" id="Coils"/>
    </source>
</evidence>
<feature type="region of interest" description="Disordered" evidence="7">
    <location>
        <begin position="104"/>
        <end position="135"/>
    </location>
</feature>
<evidence type="ECO:0000256" key="7">
    <source>
        <dbReference type="SAM" id="MobiDB-lite"/>
    </source>
</evidence>
<evidence type="ECO:0000256" key="4">
    <source>
        <dbReference type="ARBA" id="ARBA00023163"/>
    </source>
</evidence>
<dbReference type="GO" id="GO:0045666">
    <property type="term" value="P:positive regulation of neuron differentiation"/>
    <property type="evidence" value="ECO:0007669"/>
    <property type="project" value="InterPro"/>
</dbReference>
<feature type="coiled-coil region" evidence="6">
    <location>
        <begin position="53"/>
        <end position="87"/>
    </location>
</feature>
<dbReference type="GO" id="GO:0003677">
    <property type="term" value="F:DNA binding"/>
    <property type="evidence" value="ECO:0007669"/>
    <property type="project" value="InterPro"/>
</dbReference>
<keyword evidence="6" id="KW-0175">Coiled coil</keyword>
<gene>
    <name evidence="9" type="ORF">JOQ06_023743</name>
</gene>
<evidence type="ECO:0000256" key="2">
    <source>
        <dbReference type="ARBA" id="ARBA00022491"/>
    </source>
</evidence>
<dbReference type="GO" id="GO:0045746">
    <property type="term" value="P:negative regulation of Notch signaling pathway"/>
    <property type="evidence" value="ECO:0007669"/>
    <property type="project" value="InterPro"/>
</dbReference>
<organism evidence="9 10">
    <name type="scientific">Pogonophryne albipinna</name>
    <dbReference type="NCBI Taxonomy" id="1090488"/>
    <lineage>
        <taxon>Eukaryota</taxon>
        <taxon>Metazoa</taxon>
        <taxon>Chordata</taxon>
        <taxon>Craniata</taxon>
        <taxon>Vertebrata</taxon>
        <taxon>Euteleostomi</taxon>
        <taxon>Actinopterygii</taxon>
        <taxon>Neopterygii</taxon>
        <taxon>Teleostei</taxon>
        <taxon>Neoteleostei</taxon>
        <taxon>Acanthomorphata</taxon>
        <taxon>Eupercaria</taxon>
        <taxon>Perciformes</taxon>
        <taxon>Notothenioidei</taxon>
        <taxon>Pogonophryne</taxon>
    </lineage>
</organism>
<comment type="caution">
    <text evidence="9">The sequence shown here is derived from an EMBL/GenBank/DDBJ whole genome shotgun (WGS) entry which is preliminary data.</text>
</comment>
<sequence length="257" mass="28828">MVDFGTVSKPELNSLLRQFYGSVRNTKGQQYAISAYAMPHTDSESELDQTLSKSELQTQLDIANYKNEELKRENSMLRKSLSLFQELPSLLDQVRELNEMKAHHPRNIQDGSQDNATMEKDGTSSEEIKTEQQGAGDMVELAEGVTIKNNVLARLSKDPKKKVTELMSVFFTRQLMASSSLSGKQTNAWRSLDAKKQLDPNIVAAIAKYVQEKHSDFTFKDVTNVMRTKLNNESKNRAMKTEGTFSGAELLGDSHGD</sequence>
<dbReference type="Pfam" id="PF10523">
    <property type="entry name" value="BEN"/>
    <property type="match status" value="1"/>
</dbReference>
<dbReference type="PANTHER" id="PTHR35346:SF1">
    <property type="entry name" value="BEN DOMAIN-CONTAINING PROTEIN 6"/>
    <property type="match status" value="1"/>
</dbReference>
<evidence type="ECO:0000313" key="9">
    <source>
        <dbReference type="EMBL" id="KAJ4946068.1"/>
    </source>
</evidence>
<dbReference type="InterPro" id="IPR018379">
    <property type="entry name" value="BEN_domain"/>
</dbReference>